<dbReference type="AlphaFoldDB" id="A0A9P6YHV5"/>
<evidence type="ECO:0000313" key="11">
    <source>
        <dbReference type="Proteomes" id="UP000717996"/>
    </source>
</evidence>
<evidence type="ECO:0000256" key="3">
    <source>
        <dbReference type="ARBA" id="ARBA00022833"/>
    </source>
</evidence>
<dbReference type="InterPro" id="IPR052740">
    <property type="entry name" value="CE4"/>
</dbReference>
<evidence type="ECO:0000256" key="1">
    <source>
        <dbReference type="ARBA" id="ARBA00022723"/>
    </source>
</evidence>
<feature type="compositionally biased region" description="Basic and acidic residues" evidence="6">
    <location>
        <begin position="729"/>
        <end position="751"/>
    </location>
</feature>
<organism evidence="10 11">
    <name type="scientific">Rhizopus oryzae</name>
    <name type="common">Mucormycosis agent</name>
    <name type="synonym">Rhizopus arrhizus var. delemar</name>
    <dbReference type="NCBI Taxonomy" id="64495"/>
    <lineage>
        <taxon>Eukaryota</taxon>
        <taxon>Fungi</taxon>
        <taxon>Fungi incertae sedis</taxon>
        <taxon>Mucoromycota</taxon>
        <taxon>Mucoromycotina</taxon>
        <taxon>Mucoromycetes</taxon>
        <taxon>Mucorales</taxon>
        <taxon>Mucorineae</taxon>
        <taxon>Rhizopodaceae</taxon>
        <taxon>Rhizopus</taxon>
    </lineage>
</organism>
<dbReference type="GO" id="GO:0008270">
    <property type="term" value="F:zinc ion binding"/>
    <property type="evidence" value="ECO:0007669"/>
    <property type="project" value="UniProtKB-KW"/>
</dbReference>
<gene>
    <name evidence="10" type="ORF">G6F51_003399</name>
</gene>
<dbReference type="InterPro" id="IPR012677">
    <property type="entry name" value="Nucleotide-bd_a/b_plait_sf"/>
</dbReference>
<feature type="compositionally biased region" description="Basic and acidic residues" evidence="6">
    <location>
        <begin position="518"/>
        <end position="541"/>
    </location>
</feature>
<dbReference type="InterPro" id="IPR011330">
    <property type="entry name" value="Glyco_hydro/deAcase_b/a-brl"/>
</dbReference>
<evidence type="ECO:0000259" key="9">
    <source>
        <dbReference type="PROSITE" id="PS50199"/>
    </source>
</evidence>
<evidence type="ECO:0000256" key="6">
    <source>
        <dbReference type="SAM" id="MobiDB-lite"/>
    </source>
</evidence>
<sequence length="751" mass="84474">MHVHYLIVFSLLASLAQLSLGQSEGGTINTAATPSTSVAYSCDPQTCKVSSNCMCASKNPPNGLLPNETPQFVTITFDDSIQPQLYKTAKRMLNITNPNGCPARGTWFVSMQYTDFSLVQQWYSSGNEIADHTFTHVGTPSDQEIISCKQMLNSYGGVPNGKIQGFRAPFLNYTIDTLNHLSKLGFLYDSSASALQDDAYWPYTLDHGMINDCWTGICAQNKIPGLWEIPMYSVLDNVSTPQLMDVYLSGQPEDVTKWSLEAFDKHYHGGRQPFGIYVHPTHLTGYPGLPDPTPKLEGLISLIKTLSERQDVWFVTNQQLIQWMKNPVKISELGAQDYMRCEQPVISKEICNGLDDDNNSMVDDNLLNNCNFGTTSFNTCFNCPNTAPTLGNPVPTGTPDQQQQHSVNTRHPLPNNCDTKWWDPIGNTCLCSSTECQYKDTAIPVNRTANGTNVSPNGSKSASLSSKISYAQQYQDYYYDQQGSNNSYYDQQQQQQQHQQYYDQQGGNSSYYDQGDAYNEKSKHDYQERNKEYERRDRDSYQRPSRYSQNNNSSSTGSNSRYNSGYNNSSNNGIHRMEDTIYISNLPQEVTEEKLASHFGSIGIIKTDKKLRKPKIWIYMDKATNLPKGDATITYDDPPSADAAIDWFGGKEFMGNVIQVSKAERKMNVDKGSRGGRGGGRGYSSSGRNDRSAPNNSAREGDWTCEECGANNFSRRDGCFSCHKPRAGKRNDDRRNDSYRSNRNYRRDRPY</sequence>
<keyword evidence="7" id="KW-0732">Signal</keyword>
<dbReference type="SUPFAM" id="SSF88713">
    <property type="entry name" value="Glycoside hydrolase/deacetylase"/>
    <property type="match status" value="1"/>
</dbReference>
<feature type="domain" description="RRM" evidence="8">
    <location>
        <begin position="579"/>
        <end position="665"/>
    </location>
</feature>
<keyword evidence="4" id="KW-0694">RNA-binding</keyword>
<name>A0A9P6YHV5_RHIOR</name>
<dbReference type="SUPFAM" id="SSF90209">
    <property type="entry name" value="Ran binding protein zinc finger-like"/>
    <property type="match status" value="1"/>
</dbReference>
<dbReference type="GO" id="GO:0005975">
    <property type="term" value="P:carbohydrate metabolic process"/>
    <property type="evidence" value="ECO:0007669"/>
    <property type="project" value="InterPro"/>
</dbReference>
<dbReference type="InterPro" id="IPR036443">
    <property type="entry name" value="Znf_RanBP2_sf"/>
</dbReference>
<dbReference type="InterPro" id="IPR000504">
    <property type="entry name" value="RRM_dom"/>
</dbReference>
<protein>
    <submittedName>
        <fullName evidence="10">Uncharacterized protein</fullName>
    </submittedName>
</protein>
<dbReference type="Gene3D" id="3.30.70.330">
    <property type="match status" value="1"/>
</dbReference>
<reference evidence="10" key="1">
    <citation type="journal article" date="2020" name="Microb. Genom.">
        <title>Genetic diversity of clinical and environmental Mucorales isolates obtained from an investigation of mucormycosis cases among solid organ transplant recipients.</title>
        <authorList>
            <person name="Nguyen M.H."/>
            <person name="Kaul D."/>
            <person name="Muto C."/>
            <person name="Cheng S.J."/>
            <person name="Richter R.A."/>
            <person name="Bruno V.M."/>
            <person name="Liu G."/>
            <person name="Beyhan S."/>
            <person name="Sundermann A.J."/>
            <person name="Mounaud S."/>
            <person name="Pasculle A.W."/>
            <person name="Nierman W.C."/>
            <person name="Driscoll E."/>
            <person name="Cumbie R."/>
            <person name="Clancy C.J."/>
            <person name="Dupont C.L."/>
        </authorList>
    </citation>
    <scope>NUCLEOTIDE SEQUENCE</scope>
    <source>
        <strain evidence="10">GL16</strain>
    </source>
</reference>
<evidence type="ECO:0000256" key="5">
    <source>
        <dbReference type="PROSITE-ProRule" id="PRU00322"/>
    </source>
</evidence>
<keyword evidence="1" id="KW-0479">Metal-binding</keyword>
<feature type="compositionally biased region" description="Polar residues" evidence="6">
    <location>
        <begin position="398"/>
        <end position="409"/>
    </location>
</feature>
<dbReference type="CDD" id="cd10919">
    <property type="entry name" value="CE4_CDA_like"/>
    <property type="match status" value="1"/>
</dbReference>
<feature type="region of interest" description="Disordered" evidence="6">
    <location>
        <begin position="391"/>
        <end position="413"/>
    </location>
</feature>
<evidence type="ECO:0000313" key="10">
    <source>
        <dbReference type="EMBL" id="KAG1548868.1"/>
    </source>
</evidence>
<feature type="chain" id="PRO_5040448679" evidence="7">
    <location>
        <begin position="22"/>
        <end position="751"/>
    </location>
</feature>
<evidence type="ECO:0000256" key="2">
    <source>
        <dbReference type="ARBA" id="ARBA00022771"/>
    </source>
</evidence>
<dbReference type="PROSITE" id="PS50199">
    <property type="entry name" value="ZF_RANBP2_2"/>
    <property type="match status" value="1"/>
</dbReference>
<dbReference type="PANTHER" id="PTHR45985:SF3">
    <property type="entry name" value="CHITIN DEACETYLASE-LIKE 4"/>
    <property type="match status" value="1"/>
</dbReference>
<dbReference type="EMBL" id="JAANIT010000334">
    <property type="protein sequence ID" value="KAG1548868.1"/>
    <property type="molecule type" value="Genomic_DNA"/>
</dbReference>
<feature type="region of interest" description="Disordered" evidence="6">
    <location>
        <begin position="665"/>
        <end position="751"/>
    </location>
</feature>
<dbReference type="GO" id="GO:0003723">
    <property type="term" value="F:RNA binding"/>
    <property type="evidence" value="ECO:0007669"/>
    <property type="project" value="UniProtKB-UniRule"/>
</dbReference>
<keyword evidence="3" id="KW-0862">Zinc</keyword>
<dbReference type="SMART" id="SM00360">
    <property type="entry name" value="RRM"/>
    <property type="match status" value="1"/>
</dbReference>
<dbReference type="Gene3D" id="3.20.20.370">
    <property type="entry name" value="Glycoside hydrolase/deacetylase"/>
    <property type="match status" value="1"/>
</dbReference>
<evidence type="ECO:0000256" key="4">
    <source>
        <dbReference type="PROSITE-ProRule" id="PRU00176"/>
    </source>
</evidence>
<dbReference type="InterPro" id="IPR001876">
    <property type="entry name" value="Znf_RanBP2"/>
</dbReference>
<dbReference type="GO" id="GO:0016810">
    <property type="term" value="F:hydrolase activity, acting on carbon-nitrogen (but not peptide) bonds"/>
    <property type="evidence" value="ECO:0007669"/>
    <property type="project" value="InterPro"/>
</dbReference>
<feature type="region of interest" description="Disordered" evidence="6">
    <location>
        <begin position="481"/>
        <end position="572"/>
    </location>
</feature>
<dbReference type="OrthoDB" id="639027at2759"/>
<accession>A0A9P6YHV5</accession>
<dbReference type="InterPro" id="IPR035979">
    <property type="entry name" value="RBD_domain_sf"/>
</dbReference>
<dbReference type="SUPFAM" id="SSF54928">
    <property type="entry name" value="RNA-binding domain, RBD"/>
    <property type="match status" value="1"/>
</dbReference>
<feature type="compositionally biased region" description="Low complexity" evidence="6">
    <location>
        <begin position="547"/>
        <end position="572"/>
    </location>
</feature>
<dbReference type="PROSITE" id="PS50102">
    <property type="entry name" value="RRM"/>
    <property type="match status" value="1"/>
</dbReference>
<dbReference type="CDD" id="cd12534">
    <property type="entry name" value="RRM_SARFH"/>
    <property type="match status" value="1"/>
</dbReference>
<dbReference type="PROSITE" id="PS01358">
    <property type="entry name" value="ZF_RANBP2_1"/>
    <property type="match status" value="1"/>
</dbReference>
<comment type="caution">
    <text evidence="10">The sequence shown here is derived from an EMBL/GenBank/DDBJ whole genome shotgun (WGS) entry which is preliminary data.</text>
</comment>
<dbReference type="InterPro" id="IPR002509">
    <property type="entry name" value="NODB_dom"/>
</dbReference>
<keyword evidence="2 5" id="KW-0863">Zinc-finger</keyword>
<dbReference type="Pfam" id="PF01522">
    <property type="entry name" value="Polysacc_deac_1"/>
    <property type="match status" value="1"/>
</dbReference>
<dbReference type="Gene3D" id="4.10.1060.10">
    <property type="entry name" value="Zinc finger, RanBP2-type"/>
    <property type="match status" value="1"/>
</dbReference>
<feature type="compositionally biased region" description="Low complexity" evidence="6">
    <location>
        <begin position="481"/>
        <end position="506"/>
    </location>
</feature>
<dbReference type="PANTHER" id="PTHR45985">
    <property type="match status" value="1"/>
</dbReference>
<dbReference type="SMART" id="SM00547">
    <property type="entry name" value="ZnF_RBZ"/>
    <property type="match status" value="1"/>
</dbReference>
<dbReference type="Proteomes" id="UP000717996">
    <property type="component" value="Unassembled WGS sequence"/>
</dbReference>
<dbReference type="Pfam" id="PF00076">
    <property type="entry name" value="RRM_1"/>
    <property type="match status" value="1"/>
</dbReference>
<proteinExistence type="predicted"/>
<evidence type="ECO:0000259" key="8">
    <source>
        <dbReference type="PROSITE" id="PS50102"/>
    </source>
</evidence>
<feature type="signal peptide" evidence="7">
    <location>
        <begin position="1"/>
        <end position="21"/>
    </location>
</feature>
<feature type="domain" description="RanBP2-type" evidence="9">
    <location>
        <begin position="699"/>
        <end position="728"/>
    </location>
</feature>
<evidence type="ECO:0000256" key="7">
    <source>
        <dbReference type="SAM" id="SignalP"/>
    </source>
</evidence>